<evidence type="ECO:0000313" key="1">
    <source>
        <dbReference type="EMBL" id="VDL65120.1"/>
    </source>
</evidence>
<organism evidence="3">
    <name type="scientific">Nippostrongylus brasiliensis</name>
    <name type="common">Rat hookworm</name>
    <dbReference type="NCBI Taxonomy" id="27835"/>
    <lineage>
        <taxon>Eukaryota</taxon>
        <taxon>Metazoa</taxon>
        <taxon>Ecdysozoa</taxon>
        <taxon>Nematoda</taxon>
        <taxon>Chromadorea</taxon>
        <taxon>Rhabditida</taxon>
        <taxon>Rhabditina</taxon>
        <taxon>Rhabditomorpha</taxon>
        <taxon>Strongyloidea</taxon>
        <taxon>Heligmosomidae</taxon>
        <taxon>Nippostrongylus</taxon>
    </lineage>
</organism>
<dbReference type="STRING" id="27835.A0A0N4XGD3"/>
<proteinExistence type="predicted"/>
<gene>
    <name evidence="1" type="ORF">NBR_LOCUS1586</name>
</gene>
<sequence>MDFTGTRTKKPQAFREISVFRSGDQPLELQNYEGKVIGGDMRLLKDDHLQAQLVGDFSDSGVFPLFYNEKKKEYTFKVECVHLGRINSIKIIGDFSEKGQAILEGFSVLQDIWDKHVGSVQTAGNILAVHATVRESNHCPYRYVLRESKIRELDENKSYFKVLTFSASSGVFRVTANLIGEEGDSGMRKFYENVRFSEGSQHNFEVDAVNLGPLRELEIIIDGDENSSWSVDVSVGMADNGGQYVSDLVNIPAPGQLVRLPLRQR</sequence>
<dbReference type="PANTHER" id="PTHR45901:SF7">
    <property type="entry name" value="OXYGEN-REGULATED PROTEIN 1"/>
    <property type="match status" value="1"/>
</dbReference>
<dbReference type="AlphaFoldDB" id="A0A0N4XGD3"/>
<keyword evidence="2" id="KW-1185">Reference proteome</keyword>
<reference evidence="1 2" key="2">
    <citation type="submission" date="2018-11" db="EMBL/GenBank/DDBJ databases">
        <authorList>
            <consortium name="Pathogen Informatics"/>
        </authorList>
    </citation>
    <scope>NUCLEOTIDE SEQUENCE [LARGE SCALE GENOMIC DNA]</scope>
</reference>
<dbReference type="InterPro" id="IPR036392">
    <property type="entry name" value="PLAT/LH2_dom_sf"/>
</dbReference>
<dbReference type="Proteomes" id="UP000271162">
    <property type="component" value="Unassembled WGS sequence"/>
</dbReference>
<dbReference type="EMBL" id="UYSL01001338">
    <property type="protein sequence ID" value="VDL65120.1"/>
    <property type="molecule type" value="Genomic_DNA"/>
</dbReference>
<dbReference type="WBParaSite" id="NBR_0000158501-mRNA-1">
    <property type="protein sequence ID" value="NBR_0000158501-mRNA-1"/>
    <property type="gene ID" value="NBR_0000158501"/>
</dbReference>
<protein>
    <submittedName>
        <fullName evidence="3">Cadherin domain-containing protein</fullName>
    </submittedName>
</protein>
<evidence type="ECO:0000313" key="2">
    <source>
        <dbReference type="Proteomes" id="UP000271162"/>
    </source>
</evidence>
<dbReference type="InterPro" id="IPR052970">
    <property type="entry name" value="Inner_ear_hair_cell_LOXHD"/>
</dbReference>
<name>A0A0N4XGD3_NIPBR</name>
<dbReference type="SUPFAM" id="SSF49723">
    <property type="entry name" value="Lipase/lipooxygenase domain (PLAT/LH2 domain)"/>
    <property type="match status" value="1"/>
</dbReference>
<dbReference type="PANTHER" id="PTHR45901">
    <property type="entry name" value="PROTEIN CBG12474"/>
    <property type="match status" value="1"/>
</dbReference>
<reference evidence="3" key="1">
    <citation type="submission" date="2017-02" db="UniProtKB">
        <authorList>
            <consortium name="WormBaseParasite"/>
        </authorList>
    </citation>
    <scope>IDENTIFICATION</scope>
</reference>
<dbReference type="Gene3D" id="2.60.60.20">
    <property type="entry name" value="PLAT/LH2 domain"/>
    <property type="match status" value="1"/>
</dbReference>
<accession>A0A0N4XGD3</accession>
<evidence type="ECO:0000313" key="3">
    <source>
        <dbReference type="WBParaSite" id="NBR_0000158501-mRNA-1"/>
    </source>
</evidence>